<protein>
    <submittedName>
        <fullName evidence="1">Uncharacterized protein</fullName>
    </submittedName>
</protein>
<dbReference type="AlphaFoldDB" id="A0A9J5YYX5"/>
<dbReference type="Proteomes" id="UP000824120">
    <property type="component" value="Chromosome 5"/>
</dbReference>
<organism evidence="1 2">
    <name type="scientific">Solanum commersonii</name>
    <name type="common">Commerson's wild potato</name>
    <name type="synonym">Commerson's nightshade</name>
    <dbReference type="NCBI Taxonomy" id="4109"/>
    <lineage>
        <taxon>Eukaryota</taxon>
        <taxon>Viridiplantae</taxon>
        <taxon>Streptophyta</taxon>
        <taxon>Embryophyta</taxon>
        <taxon>Tracheophyta</taxon>
        <taxon>Spermatophyta</taxon>
        <taxon>Magnoliopsida</taxon>
        <taxon>eudicotyledons</taxon>
        <taxon>Gunneridae</taxon>
        <taxon>Pentapetalae</taxon>
        <taxon>asterids</taxon>
        <taxon>lamiids</taxon>
        <taxon>Solanales</taxon>
        <taxon>Solanaceae</taxon>
        <taxon>Solanoideae</taxon>
        <taxon>Solaneae</taxon>
        <taxon>Solanum</taxon>
    </lineage>
</organism>
<dbReference type="EMBL" id="JACXVP010000005">
    <property type="protein sequence ID" value="KAG5604919.1"/>
    <property type="molecule type" value="Genomic_DNA"/>
</dbReference>
<comment type="caution">
    <text evidence="1">The sequence shown here is derived from an EMBL/GenBank/DDBJ whole genome shotgun (WGS) entry which is preliminary data.</text>
</comment>
<proteinExistence type="predicted"/>
<evidence type="ECO:0000313" key="2">
    <source>
        <dbReference type="Proteomes" id="UP000824120"/>
    </source>
</evidence>
<accession>A0A9J5YYX5</accession>
<sequence length="83" mass="9955">MGILSILRPHSPILRMTTHFRPSKLRFVPDTLPFVRVRETLKEVDKKGNERNSRRFAEQFREAMPYCPMVQNTNMLKAKRKRR</sequence>
<evidence type="ECO:0000313" key="1">
    <source>
        <dbReference type="EMBL" id="KAG5604919.1"/>
    </source>
</evidence>
<gene>
    <name evidence="1" type="ORF">H5410_026411</name>
</gene>
<name>A0A9J5YYX5_SOLCO</name>
<keyword evidence="2" id="KW-1185">Reference proteome</keyword>
<reference evidence="1 2" key="1">
    <citation type="submission" date="2020-09" db="EMBL/GenBank/DDBJ databases">
        <title>De no assembly of potato wild relative species, Solanum commersonii.</title>
        <authorList>
            <person name="Cho K."/>
        </authorList>
    </citation>
    <scope>NUCLEOTIDE SEQUENCE [LARGE SCALE GENOMIC DNA]</scope>
    <source>
        <strain evidence="1">LZ3.2</strain>
        <tissue evidence="1">Leaf</tissue>
    </source>
</reference>